<comment type="function">
    <text evidence="7 8 9">Function in general translation initiation by promoting the binding of the formylmethionine-tRNA to ribosomes. Seems to function along with eIF-2.</text>
</comment>
<dbReference type="Pfam" id="PF00009">
    <property type="entry name" value="GTP_EFTU"/>
    <property type="match status" value="1"/>
</dbReference>
<evidence type="ECO:0000313" key="11">
    <source>
        <dbReference type="EMBL" id="MBS3062121.1"/>
    </source>
</evidence>
<dbReference type="GO" id="GO:0003924">
    <property type="term" value="F:GTPase activity"/>
    <property type="evidence" value="ECO:0007669"/>
    <property type="project" value="UniProtKB-UniRule"/>
</dbReference>
<accession>A0A8T4L5J8</accession>
<dbReference type="InterPro" id="IPR009000">
    <property type="entry name" value="Transl_B-barrel_sf"/>
</dbReference>
<dbReference type="NCBIfam" id="TIGR00231">
    <property type="entry name" value="small_GTP"/>
    <property type="match status" value="1"/>
</dbReference>
<keyword evidence="6 8" id="KW-0342">GTP-binding</keyword>
<comment type="caution">
    <text evidence="11">The sequence shown here is derived from an EMBL/GenBank/DDBJ whole genome shotgun (WGS) entry which is preliminary data.</text>
</comment>
<feature type="domain" description="Tr-type G" evidence="10">
    <location>
        <begin position="2"/>
        <end position="219"/>
    </location>
</feature>
<dbReference type="CDD" id="cd16266">
    <property type="entry name" value="IF2_aeIF5B_IV"/>
    <property type="match status" value="1"/>
</dbReference>
<dbReference type="Gene3D" id="2.40.30.10">
    <property type="entry name" value="Translation factors"/>
    <property type="match status" value="2"/>
</dbReference>
<evidence type="ECO:0000256" key="3">
    <source>
        <dbReference type="ARBA" id="ARBA00022540"/>
    </source>
</evidence>
<dbReference type="CDD" id="cd01887">
    <property type="entry name" value="IF2_eIF5B"/>
    <property type="match status" value="1"/>
</dbReference>
<feature type="binding site" evidence="8">
    <location>
        <begin position="75"/>
        <end position="79"/>
    </location>
    <ligand>
        <name>GTP</name>
        <dbReference type="ChEBI" id="CHEBI:37565"/>
    </ligand>
</feature>
<dbReference type="InterPro" id="IPR036925">
    <property type="entry name" value="TIF_IF2_dom3_sf"/>
</dbReference>
<dbReference type="PROSITE" id="PS51722">
    <property type="entry name" value="G_TR_2"/>
    <property type="match status" value="1"/>
</dbReference>
<dbReference type="InterPro" id="IPR029459">
    <property type="entry name" value="EFTU-type"/>
</dbReference>
<feature type="binding site" evidence="8">
    <location>
        <begin position="129"/>
        <end position="132"/>
    </location>
    <ligand>
        <name>GTP</name>
        <dbReference type="ChEBI" id="CHEBI:37565"/>
    </ligand>
</feature>
<proteinExistence type="inferred from homology"/>
<dbReference type="InterPro" id="IPR015760">
    <property type="entry name" value="TIF_IF2"/>
</dbReference>
<dbReference type="HAMAP" id="MF_00100_A">
    <property type="entry name" value="IF_2_A"/>
    <property type="match status" value="1"/>
</dbReference>
<dbReference type="GO" id="GO:0005737">
    <property type="term" value="C:cytoplasm"/>
    <property type="evidence" value="ECO:0007669"/>
    <property type="project" value="TreeGrafter"/>
</dbReference>
<sequence>MIRKPIITVLGHVDHGKTTFLDKIRGTAIAAREAGAITQHIGATEVPISVIRELSGELIEKYGFKIELSGLLFIDTPGHAAFTNLRKRGGSIADLAVLVVDLTQGFQPQTIEAIEILKSFKVPFIVAANKVDKIHGWAPHYGTFTNSIKAQTESVQTDLDTKVYEIVGKLYELGFQSERFDRIADFTKQIPIIPVSAKLGDGIPETLLFLAGLSQRFLEKKLTINEDDPGVGTVLEIKEEKGLGKTMDVIVYDGVLSVGDEIVVGGKSGVIKAKVRALLEPKPLNEIRDPKEKFNNVKSVHAAAGVKVAAPGLDQALAGSPMLVVKTGLEEQKIKDELKGLTIEQDVVGPIVRTDALGSLEALLVLLSNKGIKPRKADVGEVTRKDVIECSSVAEKDKLKGVIFAFNTHVLPEAQEEAQKRTVTIFKENVIYKLLEDYEVFEKNFKEAEKKARLSSVVFPARFRILPNHVFRNSKPLVVGVRVLDGRLKNGVQVMTKSGKKLGHILALQENGKSIEEARKGNEVAVSIEDGVMGRNVGQEEELFVALTPNQFASLFQMQNELSIEEQELVQETRKILDDNRQVKEE</sequence>
<dbReference type="CDD" id="cd03703">
    <property type="entry name" value="aeIF5B_II"/>
    <property type="match status" value="1"/>
</dbReference>
<dbReference type="SUPFAM" id="SSF50447">
    <property type="entry name" value="Translation proteins"/>
    <property type="match status" value="1"/>
</dbReference>
<keyword evidence="3 8" id="KW-0396">Initiation factor</keyword>
<evidence type="ECO:0000256" key="7">
    <source>
        <dbReference type="ARBA" id="ARBA00024852"/>
    </source>
</evidence>
<dbReference type="Proteomes" id="UP000675968">
    <property type="component" value="Unassembled WGS sequence"/>
</dbReference>
<dbReference type="PANTHER" id="PTHR43381:SF4">
    <property type="entry name" value="EUKARYOTIC TRANSLATION INITIATION FACTOR 5B"/>
    <property type="match status" value="1"/>
</dbReference>
<dbReference type="InterPro" id="IPR005225">
    <property type="entry name" value="Small_GTP-bd"/>
</dbReference>
<dbReference type="NCBIfam" id="TIGR00491">
    <property type="entry name" value="aIF-2"/>
    <property type="match status" value="1"/>
</dbReference>
<dbReference type="SUPFAM" id="SSF52540">
    <property type="entry name" value="P-loop containing nucleoside triphosphate hydrolases"/>
    <property type="match status" value="1"/>
</dbReference>
<dbReference type="Gene3D" id="3.40.50.10050">
    <property type="entry name" value="Translation initiation factor IF- 2, domain 3"/>
    <property type="match status" value="1"/>
</dbReference>
<evidence type="ECO:0000256" key="2">
    <source>
        <dbReference type="ARBA" id="ARBA00020166"/>
    </source>
</evidence>
<evidence type="ECO:0000256" key="6">
    <source>
        <dbReference type="ARBA" id="ARBA00023134"/>
    </source>
</evidence>
<reference evidence="11" key="2">
    <citation type="submission" date="2021-05" db="EMBL/GenBank/DDBJ databases">
        <title>Protein family content uncovers lineage relationships and bacterial pathway maintenance mechanisms in DPANN archaea.</title>
        <authorList>
            <person name="Castelle C.J."/>
            <person name="Meheust R."/>
            <person name="Jaffe A.L."/>
            <person name="Seitz K."/>
            <person name="Gong X."/>
            <person name="Baker B.J."/>
            <person name="Banfield J.F."/>
        </authorList>
    </citation>
    <scope>NUCLEOTIDE SEQUENCE</scope>
    <source>
        <strain evidence="11">RIFCSPLOWO2_01_FULL_AR10_48_17</strain>
    </source>
</reference>
<evidence type="ECO:0000256" key="1">
    <source>
        <dbReference type="ARBA" id="ARBA00007733"/>
    </source>
</evidence>
<dbReference type="InterPro" id="IPR027417">
    <property type="entry name" value="P-loop_NTPase"/>
</dbReference>
<dbReference type="GO" id="GO:0005525">
    <property type="term" value="F:GTP binding"/>
    <property type="evidence" value="ECO:0007669"/>
    <property type="project" value="UniProtKB-KW"/>
</dbReference>
<dbReference type="InterPro" id="IPR023115">
    <property type="entry name" value="TIF_IF2_dom3"/>
</dbReference>
<dbReference type="AlphaFoldDB" id="A0A8T4L5J8"/>
<keyword evidence="5 8" id="KW-0648">Protein biosynthesis</keyword>
<dbReference type="SUPFAM" id="SSF52156">
    <property type="entry name" value="Initiation factor IF2/eIF5b, domain 3"/>
    <property type="match status" value="1"/>
</dbReference>
<dbReference type="FunFam" id="3.40.50.300:FF:000112">
    <property type="entry name" value="Eukaryotic translation initiation factor 5B"/>
    <property type="match status" value="1"/>
</dbReference>
<dbReference type="PRINTS" id="PR00315">
    <property type="entry name" value="ELONGATNFCT"/>
</dbReference>
<evidence type="ECO:0000313" key="12">
    <source>
        <dbReference type="Proteomes" id="UP000675968"/>
    </source>
</evidence>
<organism evidence="11 12">
    <name type="scientific">Candidatus Iainarchaeum sp</name>
    <dbReference type="NCBI Taxonomy" id="3101447"/>
    <lineage>
        <taxon>Archaea</taxon>
        <taxon>Candidatus Iainarchaeota</taxon>
        <taxon>Candidatus Iainarchaeia</taxon>
        <taxon>Candidatus Iainarchaeales</taxon>
        <taxon>Candidatus Iainarchaeaceae</taxon>
        <taxon>Candidatus Iainarchaeum</taxon>
    </lineage>
</organism>
<dbReference type="Pfam" id="PF11987">
    <property type="entry name" value="IF-2"/>
    <property type="match status" value="1"/>
</dbReference>
<evidence type="ECO:0000256" key="9">
    <source>
        <dbReference type="RuleBase" id="RU000644"/>
    </source>
</evidence>
<evidence type="ECO:0000256" key="5">
    <source>
        <dbReference type="ARBA" id="ARBA00022917"/>
    </source>
</evidence>
<dbReference type="GO" id="GO:0003743">
    <property type="term" value="F:translation initiation factor activity"/>
    <property type="evidence" value="ECO:0007669"/>
    <property type="project" value="UniProtKB-UniRule"/>
</dbReference>
<reference evidence="11" key="1">
    <citation type="submission" date="2021-03" db="EMBL/GenBank/DDBJ databases">
        <authorList>
            <person name="Jaffe A."/>
        </authorList>
    </citation>
    <scope>NUCLEOTIDE SEQUENCE</scope>
    <source>
        <strain evidence="11">RIFCSPLOWO2_01_FULL_AR10_48_17</strain>
    </source>
</reference>
<dbReference type="Pfam" id="PF14578">
    <property type="entry name" value="GTP_EFTU_D4"/>
    <property type="match status" value="1"/>
</dbReference>
<evidence type="ECO:0000256" key="4">
    <source>
        <dbReference type="ARBA" id="ARBA00022741"/>
    </source>
</evidence>
<dbReference type="Gene3D" id="3.40.50.300">
    <property type="entry name" value="P-loop containing nucleotide triphosphate hydrolases"/>
    <property type="match status" value="1"/>
</dbReference>
<dbReference type="NCBIfam" id="NF003078">
    <property type="entry name" value="PRK04004.1"/>
    <property type="match status" value="1"/>
</dbReference>
<feature type="binding site" evidence="8">
    <location>
        <begin position="11"/>
        <end position="18"/>
    </location>
    <ligand>
        <name>GTP</name>
        <dbReference type="ChEBI" id="CHEBI:37565"/>
    </ligand>
</feature>
<name>A0A8T4L5J8_9ARCH</name>
<dbReference type="InterPro" id="IPR000795">
    <property type="entry name" value="T_Tr_GTP-bd_dom"/>
</dbReference>
<dbReference type="PANTHER" id="PTHR43381">
    <property type="entry name" value="TRANSLATION INITIATION FACTOR IF-2-RELATED"/>
    <property type="match status" value="1"/>
</dbReference>
<evidence type="ECO:0000259" key="10">
    <source>
        <dbReference type="PROSITE" id="PS51722"/>
    </source>
</evidence>
<protein>
    <recommendedName>
        <fullName evidence="2 8">Probable translation initiation factor IF-2</fullName>
    </recommendedName>
</protein>
<evidence type="ECO:0000256" key="8">
    <source>
        <dbReference type="HAMAP-Rule" id="MF_00100"/>
    </source>
</evidence>
<dbReference type="InterPro" id="IPR004544">
    <property type="entry name" value="TF_aIF-2_arc"/>
</dbReference>
<comment type="similarity">
    <text evidence="1 8 9">Belongs to the TRAFAC class translation factor GTPase superfamily. Classic translation factor GTPase family. IF-2 subfamily.</text>
</comment>
<keyword evidence="4 8" id="KW-0547">Nucleotide-binding</keyword>
<gene>
    <name evidence="8 11" type="primary">infB</name>
    <name evidence="11" type="ORF">J4215_06065</name>
</gene>
<dbReference type="EMBL" id="JAGVWC010000012">
    <property type="protein sequence ID" value="MBS3062121.1"/>
    <property type="molecule type" value="Genomic_DNA"/>
</dbReference>